<feature type="domain" description="Bacillithiol biosynthesis BshC C-terminal coiled-coil" evidence="4">
    <location>
        <begin position="369"/>
        <end position="524"/>
    </location>
</feature>
<dbReference type="InterPro" id="IPR055399">
    <property type="entry name" value="CC_BshC"/>
</dbReference>
<evidence type="ECO:0000313" key="6">
    <source>
        <dbReference type="Proteomes" id="UP000287701"/>
    </source>
</evidence>
<sequence>MKNIDLKDTSVSTIIKDYLSQKDLLKFAYHRFPSFENYVAQAEEKAQNYTHRKVLFAELQKQHEGLNLSPKQKENLALLAQENTLTVTTGHQLNIATGPLYFLYKIMHVVKLSDELNQRQQKWNFVPIYWMATEDHDWDEIDHFNLFNQKYTCHKEQLGGAVGRLDTSGMDAVISELEEKLPKNRFSEEVIAMLEKAYASGRTLAEATRMLVQELLGEYGILILDADSHKLKKIMIPYFEQELLENPSQALVQATNEKLSEYKNQAYAREINLFYLSKNKRERIEREGEEFVLVDSQQKFSQDEFLQILHKTPEKFSPNVILRPMYQEVILPNVSYIGGGGEIAYWLQLKAVFAHYGVIFPILVVRNSALVLPENLARKAENLGLNEHNMFEPMHEFTRHLVEENSDLIEELEALKNVLKSNFEKAHALAQKTDVSFAQMLKAQEAKQIKGYEKMRKRLLKAERIKMNDKVQRIEQLFNFMFPNGTWQERRINFIQFYVEQGQEFIQEIYKGLLPLENKFIILNIKGIQQK</sequence>
<comment type="similarity">
    <text evidence="2">Belongs to the BshC family.</text>
</comment>
<dbReference type="EC" id="6.-.-.-" evidence="2"/>
<protein>
    <recommendedName>
        <fullName evidence="2">Putative cysteine ligase BshC</fullName>
        <ecNumber evidence="2">6.-.-.-</ecNumber>
    </recommendedName>
</protein>
<feature type="domain" description="Bacillithiol biosynthesis BshC N-terminal Rossmann-like" evidence="3">
    <location>
        <begin position="2"/>
        <end position="367"/>
    </location>
</feature>
<proteinExistence type="inferred from homology"/>
<dbReference type="OrthoDB" id="9765151at2"/>
<dbReference type="Pfam" id="PF10079">
    <property type="entry name" value="Rossmann-like_BshC"/>
    <property type="match status" value="1"/>
</dbReference>
<dbReference type="PIRSF" id="PIRSF012535">
    <property type="entry name" value="UCP012535"/>
    <property type="match status" value="1"/>
</dbReference>
<evidence type="ECO:0000259" key="4">
    <source>
        <dbReference type="Pfam" id="PF24850"/>
    </source>
</evidence>
<dbReference type="RefSeq" id="WP_128500809.1">
    <property type="nucleotide sequence ID" value="NZ_CP035107.1"/>
</dbReference>
<dbReference type="NCBIfam" id="TIGR03998">
    <property type="entry name" value="thiol_BshC"/>
    <property type="match status" value="1"/>
</dbReference>
<dbReference type="HAMAP" id="MF_01867">
    <property type="entry name" value="BshC"/>
    <property type="match status" value="1"/>
</dbReference>
<dbReference type="AlphaFoldDB" id="A0A410JQF3"/>
<dbReference type="GO" id="GO:0016874">
    <property type="term" value="F:ligase activity"/>
    <property type="evidence" value="ECO:0007669"/>
    <property type="project" value="UniProtKB-UniRule"/>
</dbReference>
<name>A0A410JQF3_ORNRH</name>
<dbReference type="Pfam" id="PF24850">
    <property type="entry name" value="CC_BshC"/>
    <property type="match status" value="1"/>
</dbReference>
<dbReference type="InterPro" id="IPR011199">
    <property type="entry name" value="Bacillithiol_biosynth_BshC"/>
</dbReference>
<organism evidence="5 6">
    <name type="scientific">Ornithobacterium rhinotracheale</name>
    <dbReference type="NCBI Taxonomy" id="28251"/>
    <lineage>
        <taxon>Bacteria</taxon>
        <taxon>Pseudomonadati</taxon>
        <taxon>Bacteroidota</taxon>
        <taxon>Flavobacteriia</taxon>
        <taxon>Flavobacteriales</taxon>
        <taxon>Weeksellaceae</taxon>
        <taxon>Ornithobacterium</taxon>
    </lineage>
</organism>
<evidence type="ECO:0000256" key="2">
    <source>
        <dbReference type="HAMAP-Rule" id="MF_01867"/>
    </source>
</evidence>
<keyword evidence="1 2" id="KW-0436">Ligase</keyword>
<evidence type="ECO:0000256" key="1">
    <source>
        <dbReference type="ARBA" id="ARBA00022598"/>
    </source>
</evidence>
<accession>A0A410JQF3</accession>
<dbReference type="EMBL" id="CP035107">
    <property type="protein sequence ID" value="QAR30311.1"/>
    <property type="molecule type" value="Genomic_DNA"/>
</dbReference>
<dbReference type="InterPro" id="IPR055398">
    <property type="entry name" value="Rossmann-like_BshC"/>
</dbReference>
<evidence type="ECO:0000313" key="5">
    <source>
        <dbReference type="EMBL" id="QAR30311.1"/>
    </source>
</evidence>
<gene>
    <name evidence="2 5" type="primary">bshC</name>
    <name evidence="5" type="ORF">EQP59_02515</name>
</gene>
<dbReference type="Proteomes" id="UP000287701">
    <property type="component" value="Chromosome"/>
</dbReference>
<feature type="coiled-coil region" evidence="2">
    <location>
        <begin position="398"/>
        <end position="429"/>
    </location>
</feature>
<reference evidence="5 6" key="1">
    <citation type="submission" date="2019-01" db="EMBL/GenBank/DDBJ databases">
        <title>Whole Genome of Ornithobacterium rhinotracheale FARPER-174b.</title>
        <authorList>
            <person name="Tataje-Lavanda L.A."/>
            <person name="Montalvan A."/>
            <person name="Montesinos R."/>
            <person name="Zimic M."/>
            <person name="Fernandez-Sanchez M."/>
            <person name="Fernandez-Diaz M."/>
        </authorList>
    </citation>
    <scope>NUCLEOTIDE SEQUENCE [LARGE SCALE GENOMIC DNA]</scope>
    <source>
        <strain evidence="5 6">FARPER-174b</strain>
    </source>
</reference>
<evidence type="ECO:0000259" key="3">
    <source>
        <dbReference type="Pfam" id="PF10079"/>
    </source>
</evidence>
<keyword evidence="2" id="KW-0175">Coiled coil</keyword>